<accession>Q0FVK5</accession>
<organism evidence="2 3">
    <name type="scientific">Salipiger bermudensis (strain DSM 26914 / JCM 13377 / KCTC 12554 / HTCC2601)</name>
    <name type="common">Pelagibaca bermudensis</name>
    <dbReference type="NCBI Taxonomy" id="314265"/>
    <lineage>
        <taxon>Bacteria</taxon>
        <taxon>Pseudomonadati</taxon>
        <taxon>Pseudomonadota</taxon>
        <taxon>Alphaproteobacteria</taxon>
        <taxon>Rhodobacterales</taxon>
        <taxon>Roseobacteraceae</taxon>
        <taxon>Salipiger</taxon>
    </lineage>
</organism>
<dbReference type="HOGENOM" id="CLU_775846_0_0_5"/>
<dbReference type="EMBL" id="AATQ01000002">
    <property type="protein sequence ID" value="EAU48121.1"/>
    <property type="molecule type" value="Genomic_DNA"/>
</dbReference>
<reference evidence="2 3" key="1">
    <citation type="journal article" date="2010" name="J. Bacteriol.">
        <title>Genome sequences of Pelagibaca bermudensis HTCC2601T and Maritimibacter alkaliphilus HTCC2654T, the type strains of two marine Roseobacter genera.</title>
        <authorList>
            <person name="Thrash J.C."/>
            <person name="Cho J.C."/>
            <person name="Ferriera S."/>
            <person name="Johnson J."/>
            <person name="Vergin K.L."/>
            <person name="Giovannoni S.J."/>
        </authorList>
    </citation>
    <scope>NUCLEOTIDE SEQUENCE [LARGE SCALE GENOMIC DNA]</scope>
    <source>
        <strain evidence="3">DSM 26914 / JCM 13377 / KCTC 12554 / HTCC2601</strain>
    </source>
</reference>
<proteinExistence type="predicted"/>
<sequence>MRRMSWIAISGEGRRWTDDRVFEAALRPRDALLAKGSLLIETRLSADGRPQTLLAFERHHPWPGGLSLQALPNGSIVLVMSQGDDAFHTLLQYPDDARTDILRVTFSWDSTARWGQLALERPESDRTALRETPPPPPLLLEDLFSMVRRPQLCRTDPDLIFFAVSDEVEPVGPMPSLTGRVPVETLDGPRPVAELQSGDTVRTRCGELAPVLQRLSRVVPALGSFTPVRLRAPYFGLSRDLVVSPHQRLVIGGSEVEYLFGREAVLVPALSLVNGFAAVREEGAMTLRYHQLLLPAHDAVMAGGAALESLYIGRLRRSRTHLGASLLADCPTGLLPEQHRKGYQVLHPFEAITLAQARVA</sequence>
<feature type="domain" description="Hedgehog/Intein (Hint)" evidence="1">
    <location>
        <begin position="182"/>
        <end position="313"/>
    </location>
</feature>
<dbReference type="AlphaFoldDB" id="Q0FVK5"/>
<dbReference type="InterPro" id="IPR028992">
    <property type="entry name" value="Hedgehog/Intein_dom"/>
</dbReference>
<dbReference type="InterPro" id="IPR036844">
    <property type="entry name" value="Hint_dom_sf"/>
</dbReference>
<protein>
    <recommendedName>
        <fullName evidence="1">Hedgehog/Intein (Hint) domain-containing protein</fullName>
    </recommendedName>
</protein>
<evidence type="ECO:0000259" key="1">
    <source>
        <dbReference type="Pfam" id="PF13403"/>
    </source>
</evidence>
<dbReference type="Proteomes" id="UP000006230">
    <property type="component" value="Unassembled WGS sequence"/>
</dbReference>
<dbReference type="Pfam" id="PF13403">
    <property type="entry name" value="Hint_2"/>
    <property type="match status" value="1"/>
</dbReference>
<dbReference type="STRING" id="314265.R2601_14185"/>
<comment type="caution">
    <text evidence="2">The sequence shown here is derived from an EMBL/GenBank/DDBJ whole genome shotgun (WGS) entry which is preliminary data.</text>
</comment>
<evidence type="ECO:0000313" key="2">
    <source>
        <dbReference type="EMBL" id="EAU48121.1"/>
    </source>
</evidence>
<gene>
    <name evidence="2" type="ORF">R2601_14185</name>
</gene>
<name>Q0FVK5_SALBH</name>
<evidence type="ECO:0000313" key="3">
    <source>
        <dbReference type="Proteomes" id="UP000006230"/>
    </source>
</evidence>
<keyword evidence="3" id="KW-1185">Reference proteome</keyword>
<dbReference type="eggNOG" id="COG2931">
    <property type="taxonomic scope" value="Bacteria"/>
</dbReference>
<dbReference type="SUPFAM" id="SSF51294">
    <property type="entry name" value="Hedgehog/intein (Hint) domain"/>
    <property type="match status" value="1"/>
</dbReference>